<name>A0A3Q7IHA0_SOLLC</name>
<proteinExistence type="predicted"/>
<dbReference type="EnsemblPlants" id="Solyc10g050771.1.1">
    <property type="protein sequence ID" value="Solyc10g050771.1.1"/>
    <property type="gene ID" value="Solyc10g050771.1"/>
</dbReference>
<dbReference type="Gramene" id="Solyc10g050771.1.1">
    <property type="protein sequence ID" value="Solyc10g050771.1.1"/>
    <property type="gene ID" value="Solyc10g050771.1"/>
</dbReference>
<dbReference type="AlphaFoldDB" id="A0A3Q7IHA0"/>
<organism evidence="1">
    <name type="scientific">Solanum lycopersicum</name>
    <name type="common">Tomato</name>
    <name type="synonym">Lycopersicon esculentum</name>
    <dbReference type="NCBI Taxonomy" id="4081"/>
    <lineage>
        <taxon>Eukaryota</taxon>
        <taxon>Viridiplantae</taxon>
        <taxon>Streptophyta</taxon>
        <taxon>Embryophyta</taxon>
        <taxon>Tracheophyta</taxon>
        <taxon>Spermatophyta</taxon>
        <taxon>Magnoliopsida</taxon>
        <taxon>eudicotyledons</taxon>
        <taxon>Gunneridae</taxon>
        <taxon>Pentapetalae</taxon>
        <taxon>asterids</taxon>
        <taxon>lamiids</taxon>
        <taxon>Solanales</taxon>
        <taxon>Solanaceae</taxon>
        <taxon>Solanoideae</taxon>
        <taxon>Solaneae</taxon>
        <taxon>Solanum</taxon>
        <taxon>Solanum subgen. Lycopersicon</taxon>
    </lineage>
</organism>
<evidence type="ECO:0000313" key="1">
    <source>
        <dbReference type="EnsemblPlants" id="Solyc10g050771.1.1"/>
    </source>
</evidence>
<reference evidence="1" key="1">
    <citation type="journal article" date="2012" name="Nature">
        <title>The tomato genome sequence provides insights into fleshy fruit evolution.</title>
        <authorList>
            <consortium name="Tomato Genome Consortium"/>
        </authorList>
    </citation>
    <scope>NUCLEOTIDE SEQUENCE [LARGE SCALE GENOMIC DNA]</scope>
    <source>
        <strain evidence="1">cv. Heinz 1706</strain>
    </source>
</reference>
<keyword evidence="2" id="KW-1185">Reference proteome</keyword>
<dbReference type="Proteomes" id="UP000004994">
    <property type="component" value="Chromosome 10"/>
</dbReference>
<evidence type="ECO:0000313" key="2">
    <source>
        <dbReference type="Proteomes" id="UP000004994"/>
    </source>
</evidence>
<sequence length="145" mass="16509">MHIYSNSDTIINTQMIHDFTPRLHAKNSLCSRMKSNNINVKGSNPPYVSELVLQPGKKFAMKDLGPLHYSLRIEVKYFVGGIHLNRRKYVVELLSMIEMTLDKVVATSLDSKLFHNNHVGCMATQMHIWEVVPQLGDQLQDKAST</sequence>
<reference evidence="1" key="2">
    <citation type="submission" date="2019-01" db="UniProtKB">
        <authorList>
            <consortium name="EnsemblPlants"/>
        </authorList>
    </citation>
    <scope>IDENTIFICATION</scope>
    <source>
        <strain evidence="1">cv. Heinz 1706</strain>
    </source>
</reference>
<accession>A0A3Q7IHA0</accession>
<protein>
    <recommendedName>
        <fullName evidence="3">Reverse transcriptase Ty1/copia-type domain-containing protein</fullName>
    </recommendedName>
</protein>
<dbReference type="InParanoid" id="A0A3Q7IHA0"/>
<evidence type="ECO:0008006" key="3">
    <source>
        <dbReference type="Google" id="ProtNLM"/>
    </source>
</evidence>